<sequence>MITLEIEHYNGHVKDHPKDAEFLNCPLMNYLQMQNIFGSGVATGRFAMGSSEPLGTPAEQETIDLDGEAPPPVLPTQNGEGSGSNAKGEQQGLGKRKRVVLDDEVAFFIGLTDAINGFAKAVMDTNTPKAAPGIYSAVMGCPNFSREALMFCLNYMMKEKETAMGFLDMEPDDRELWLRDHLGRNNFYG</sequence>
<protein>
    <submittedName>
        <fullName evidence="2">Uncharacterized protein</fullName>
    </submittedName>
</protein>
<dbReference type="Proteomes" id="UP000636709">
    <property type="component" value="Unassembled WGS sequence"/>
</dbReference>
<evidence type="ECO:0000313" key="3">
    <source>
        <dbReference type="Proteomes" id="UP000636709"/>
    </source>
</evidence>
<name>A0A835EHR4_9POAL</name>
<organism evidence="2 3">
    <name type="scientific">Digitaria exilis</name>
    <dbReference type="NCBI Taxonomy" id="1010633"/>
    <lineage>
        <taxon>Eukaryota</taxon>
        <taxon>Viridiplantae</taxon>
        <taxon>Streptophyta</taxon>
        <taxon>Embryophyta</taxon>
        <taxon>Tracheophyta</taxon>
        <taxon>Spermatophyta</taxon>
        <taxon>Magnoliopsida</taxon>
        <taxon>Liliopsida</taxon>
        <taxon>Poales</taxon>
        <taxon>Poaceae</taxon>
        <taxon>PACMAD clade</taxon>
        <taxon>Panicoideae</taxon>
        <taxon>Panicodae</taxon>
        <taxon>Paniceae</taxon>
        <taxon>Anthephorinae</taxon>
        <taxon>Digitaria</taxon>
    </lineage>
</organism>
<evidence type="ECO:0000313" key="2">
    <source>
        <dbReference type="EMBL" id="KAF8696273.1"/>
    </source>
</evidence>
<feature type="compositionally biased region" description="Polar residues" evidence="1">
    <location>
        <begin position="75"/>
        <end position="88"/>
    </location>
</feature>
<dbReference type="PANTHER" id="PTHR47127">
    <property type="entry name" value="10A19I.15"/>
    <property type="match status" value="1"/>
</dbReference>
<proteinExistence type="predicted"/>
<accession>A0A835EHR4</accession>
<reference evidence="2" key="1">
    <citation type="submission" date="2020-07" db="EMBL/GenBank/DDBJ databases">
        <title>Genome sequence and genetic diversity analysis of an under-domesticated orphan crop, white fonio (Digitaria exilis).</title>
        <authorList>
            <person name="Bennetzen J.L."/>
            <person name="Chen S."/>
            <person name="Ma X."/>
            <person name="Wang X."/>
            <person name="Yssel A.E.J."/>
            <person name="Chaluvadi S.R."/>
            <person name="Johnson M."/>
            <person name="Gangashetty P."/>
            <person name="Hamidou F."/>
            <person name="Sanogo M.D."/>
            <person name="Zwaenepoel A."/>
            <person name="Wallace J."/>
            <person name="Van De Peer Y."/>
            <person name="Van Deynze A."/>
        </authorList>
    </citation>
    <scope>NUCLEOTIDE SEQUENCE</scope>
    <source>
        <tissue evidence="2">Leaves</tissue>
    </source>
</reference>
<feature type="region of interest" description="Disordered" evidence="1">
    <location>
        <begin position="48"/>
        <end position="95"/>
    </location>
</feature>
<dbReference type="AlphaFoldDB" id="A0A835EHR4"/>
<dbReference type="OrthoDB" id="686674at2759"/>
<dbReference type="EMBL" id="JACEFO010001882">
    <property type="protein sequence ID" value="KAF8696273.1"/>
    <property type="molecule type" value="Genomic_DNA"/>
</dbReference>
<keyword evidence="3" id="KW-1185">Reference proteome</keyword>
<gene>
    <name evidence="2" type="ORF">HU200_037176</name>
</gene>
<comment type="caution">
    <text evidence="2">The sequence shown here is derived from an EMBL/GenBank/DDBJ whole genome shotgun (WGS) entry which is preliminary data.</text>
</comment>
<evidence type="ECO:0000256" key="1">
    <source>
        <dbReference type="SAM" id="MobiDB-lite"/>
    </source>
</evidence>